<keyword evidence="2" id="KW-1185">Reference proteome</keyword>
<organism evidence="1 2">
    <name type="scientific">Choristoneura fumiferana</name>
    <name type="common">Spruce budworm moth</name>
    <name type="synonym">Archips fumiferana</name>
    <dbReference type="NCBI Taxonomy" id="7141"/>
    <lineage>
        <taxon>Eukaryota</taxon>
        <taxon>Metazoa</taxon>
        <taxon>Ecdysozoa</taxon>
        <taxon>Arthropoda</taxon>
        <taxon>Hexapoda</taxon>
        <taxon>Insecta</taxon>
        <taxon>Pterygota</taxon>
        <taxon>Neoptera</taxon>
        <taxon>Endopterygota</taxon>
        <taxon>Lepidoptera</taxon>
        <taxon>Glossata</taxon>
        <taxon>Ditrysia</taxon>
        <taxon>Tortricoidea</taxon>
        <taxon>Tortricidae</taxon>
        <taxon>Tortricinae</taxon>
        <taxon>Choristoneura</taxon>
    </lineage>
</organism>
<sequence length="146" mass="16457">MILRHKTNYESHTMEFNEYRTNEVLEPVAVQFYADRTRSTSPTTPVLSTNACCELEDILSDKEAKKALTESLQGSIRLNRSQLVDQELTIRPEANIDANVPDNLDLYKVIYEVESDNEQDMSELDGVAVQDSNVKEPPGHTEAGEP</sequence>
<dbReference type="EMBL" id="CM046131">
    <property type="protein sequence ID" value="KAI8429545.1"/>
    <property type="molecule type" value="Genomic_DNA"/>
</dbReference>
<gene>
    <name evidence="1" type="ORF">MSG28_000176</name>
</gene>
<protein>
    <submittedName>
        <fullName evidence="1">Uncharacterized protein</fullName>
    </submittedName>
</protein>
<reference evidence="1 2" key="1">
    <citation type="journal article" date="2022" name="Genome Biol. Evol.">
        <title>The Spruce Budworm Genome: Reconstructing the Evolutionary History of Antifreeze Proteins.</title>
        <authorList>
            <person name="Beliveau C."/>
            <person name="Gagne P."/>
            <person name="Picq S."/>
            <person name="Vernygora O."/>
            <person name="Keeling C.I."/>
            <person name="Pinkney K."/>
            <person name="Doucet D."/>
            <person name="Wen F."/>
            <person name="Johnston J.S."/>
            <person name="Maaroufi H."/>
            <person name="Boyle B."/>
            <person name="Laroche J."/>
            <person name="Dewar K."/>
            <person name="Juretic N."/>
            <person name="Blackburn G."/>
            <person name="Nisole A."/>
            <person name="Brunet B."/>
            <person name="Brandao M."/>
            <person name="Lumley L."/>
            <person name="Duan J."/>
            <person name="Quan G."/>
            <person name="Lucarotti C.J."/>
            <person name="Roe A.D."/>
            <person name="Sperling F.A.H."/>
            <person name="Levesque R.C."/>
            <person name="Cusson M."/>
        </authorList>
    </citation>
    <scope>NUCLEOTIDE SEQUENCE [LARGE SCALE GENOMIC DNA]</scope>
    <source>
        <strain evidence="1">Glfc:IPQL:Cfum</strain>
    </source>
</reference>
<evidence type="ECO:0000313" key="2">
    <source>
        <dbReference type="Proteomes" id="UP001064048"/>
    </source>
</evidence>
<name>A0ACC0K021_CHOFU</name>
<proteinExistence type="predicted"/>
<comment type="caution">
    <text evidence="1">The sequence shown here is derived from an EMBL/GenBank/DDBJ whole genome shotgun (WGS) entry which is preliminary data.</text>
</comment>
<dbReference type="Proteomes" id="UP001064048">
    <property type="component" value="Chromosome Z"/>
</dbReference>
<evidence type="ECO:0000313" key="1">
    <source>
        <dbReference type="EMBL" id="KAI8429545.1"/>
    </source>
</evidence>
<accession>A0ACC0K021</accession>